<proteinExistence type="inferred from homology"/>
<accession>A0A6C0FZ05</accession>
<name>A0A6C0FZ05_9BACL</name>
<dbReference type="PANTHER" id="PTHR35005">
    <property type="entry name" value="3-DEHYDRO-SCYLLO-INOSOSE HYDROLASE"/>
    <property type="match status" value="1"/>
</dbReference>
<keyword evidence="3" id="KW-0378">Hydrolase</keyword>
<evidence type="ECO:0000256" key="5">
    <source>
        <dbReference type="ARBA" id="ARBA00024029"/>
    </source>
</evidence>
<dbReference type="GO" id="GO:0016811">
    <property type="term" value="F:hydrolase activity, acting on carbon-nitrogen (but not peptide) bonds, in linear amides"/>
    <property type="evidence" value="ECO:0007669"/>
    <property type="project" value="TreeGrafter"/>
</dbReference>
<dbReference type="EMBL" id="CP048209">
    <property type="protein sequence ID" value="QHT62336.1"/>
    <property type="molecule type" value="Genomic_DNA"/>
</dbReference>
<comment type="similarity">
    <text evidence="5">Belongs to the creatininase superfamily.</text>
</comment>
<dbReference type="InterPro" id="IPR003785">
    <property type="entry name" value="Creatininase/forma_Hydrolase"/>
</dbReference>
<evidence type="ECO:0000256" key="2">
    <source>
        <dbReference type="ARBA" id="ARBA00022723"/>
    </source>
</evidence>
<evidence type="ECO:0000256" key="1">
    <source>
        <dbReference type="ARBA" id="ARBA00001947"/>
    </source>
</evidence>
<dbReference type="RefSeq" id="WP_162358769.1">
    <property type="nucleotide sequence ID" value="NZ_CP048209.1"/>
</dbReference>
<evidence type="ECO:0000256" key="4">
    <source>
        <dbReference type="ARBA" id="ARBA00022833"/>
    </source>
</evidence>
<reference evidence="6 7" key="1">
    <citation type="submission" date="2020-01" db="EMBL/GenBank/DDBJ databases">
        <title>Paenibacillus sp. nov., isolated from tomato rhizosphere.</title>
        <authorList>
            <person name="Weon H.-Y."/>
            <person name="Lee S.A."/>
        </authorList>
    </citation>
    <scope>NUCLEOTIDE SEQUENCE [LARGE SCALE GENOMIC DNA]</scope>
    <source>
        <strain evidence="6 7">12200R-189</strain>
    </source>
</reference>
<dbReference type="GO" id="GO:0046872">
    <property type="term" value="F:metal ion binding"/>
    <property type="evidence" value="ECO:0007669"/>
    <property type="project" value="UniProtKB-KW"/>
</dbReference>
<dbReference type="KEGG" id="plyc:GXP70_21705"/>
<gene>
    <name evidence="6" type="ORF">GXP70_21705</name>
</gene>
<dbReference type="GO" id="GO:0009231">
    <property type="term" value="P:riboflavin biosynthetic process"/>
    <property type="evidence" value="ECO:0007669"/>
    <property type="project" value="TreeGrafter"/>
</dbReference>
<protein>
    <submittedName>
        <fullName evidence="6">Creatininase family protein</fullName>
    </submittedName>
</protein>
<evidence type="ECO:0000313" key="6">
    <source>
        <dbReference type="EMBL" id="QHT62336.1"/>
    </source>
</evidence>
<sequence>MLLTHMRPDQIKAAVGANTPVIMAAGVIEYHGYHLPVGTDILLAGYVAEEAARRSGAIVAPPLAYGSTLSWAGGPDEGEIDFDPGVFQRYVKEALRGLLAIGFRRIYILQHHQGSEGLQSLACRMAAAELVREMTSKWGTGWGRGDYLQTPEPNIFGLIRVAGLDGYSAYPEPDGERMPVGHAGKGETQLMMAAAPETVSLERLSMHDGPLPDWLLDTLEATEAEGRRWIDFCIDGWARELSANGKK</sequence>
<evidence type="ECO:0000256" key="3">
    <source>
        <dbReference type="ARBA" id="ARBA00022801"/>
    </source>
</evidence>
<dbReference type="InterPro" id="IPR024087">
    <property type="entry name" value="Creatininase-like_sf"/>
</dbReference>
<dbReference type="Proteomes" id="UP000476064">
    <property type="component" value="Chromosome"/>
</dbReference>
<dbReference type="PANTHER" id="PTHR35005:SF1">
    <property type="entry name" value="2-AMINO-5-FORMYLAMINO-6-RIBOSYLAMINOPYRIMIDIN-4(3H)-ONE 5'-MONOPHOSPHATE DEFORMYLASE"/>
    <property type="match status" value="1"/>
</dbReference>
<dbReference type="SUPFAM" id="SSF102215">
    <property type="entry name" value="Creatininase"/>
    <property type="match status" value="1"/>
</dbReference>
<evidence type="ECO:0000313" key="7">
    <source>
        <dbReference type="Proteomes" id="UP000476064"/>
    </source>
</evidence>
<keyword evidence="7" id="KW-1185">Reference proteome</keyword>
<dbReference type="AlphaFoldDB" id="A0A6C0FZ05"/>
<organism evidence="6 7">
    <name type="scientific">Paenibacillus lycopersici</name>
    <dbReference type="NCBI Taxonomy" id="2704462"/>
    <lineage>
        <taxon>Bacteria</taxon>
        <taxon>Bacillati</taxon>
        <taxon>Bacillota</taxon>
        <taxon>Bacilli</taxon>
        <taxon>Bacillales</taxon>
        <taxon>Paenibacillaceae</taxon>
        <taxon>Paenibacillus</taxon>
    </lineage>
</organism>
<comment type="cofactor">
    <cofactor evidence="1">
        <name>Zn(2+)</name>
        <dbReference type="ChEBI" id="CHEBI:29105"/>
    </cofactor>
</comment>
<dbReference type="Gene3D" id="3.40.50.10310">
    <property type="entry name" value="Creatininase"/>
    <property type="match status" value="1"/>
</dbReference>
<dbReference type="Pfam" id="PF02633">
    <property type="entry name" value="Creatininase"/>
    <property type="match status" value="1"/>
</dbReference>
<keyword evidence="2" id="KW-0479">Metal-binding</keyword>
<keyword evidence="4" id="KW-0862">Zinc</keyword>